<dbReference type="SUPFAM" id="SSF52821">
    <property type="entry name" value="Rhodanese/Cell cycle control phosphatase"/>
    <property type="match status" value="3"/>
</dbReference>
<evidence type="ECO:0000259" key="3">
    <source>
        <dbReference type="PROSITE" id="PS50206"/>
    </source>
</evidence>
<feature type="domain" description="Rhodanese" evidence="3">
    <location>
        <begin position="160"/>
        <end position="269"/>
    </location>
</feature>
<proteinExistence type="predicted"/>
<dbReference type="InterPro" id="IPR001307">
    <property type="entry name" value="Thiosulphate_STrfase_CS"/>
</dbReference>
<dbReference type="PROSITE" id="PS50206">
    <property type="entry name" value="RHODANESE_3"/>
    <property type="match status" value="3"/>
</dbReference>
<protein>
    <recommendedName>
        <fullName evidence="2">Sulfurtransferase</fullName>
    </recommendedName>
</protein>
<comment type="caution">
    <text evidence="4">The sequence shown here is derived from an EMBL/GenBank/DDBJ whole genome shotgun (WGS) entry which is preliminary data.</text>
</comment>
<evidence type="ECO:0000313" key="4">
    <source>
        <dbReference type="EMBL" id="MBR8535794.1"/>
    </source>
</evidence>
<keyword evidence="5" id="KW-1185">Reference proteome</keyword>
<dbReference type="CDD" id="cd01449">
    <property type="entry name" value="TST_Repeat_2"/>
    <property type="match status" value="1"/>
</dbReference>
<dbReference type="InterPro" id="IPR036873">
    <property type="entry name" value="Rhodanese-like_dom_sf"/>
</dbReference>
<dbReference type="EMBL" id="JAGTAR010000012">
    <property type="protein sequence ID" value="MBR8535794.1"/>
    <property type="molecule type" value="Genomic_DNA"/>
</dbReference>
<dbReference type="GO" id="GO:0004792">
    <property type="term" value="F:thiosulfate-cyanide sulfurtransferase activity"/>
    <property type="evidence" value="ECO:0007669"/>
    <property type="project" value="InterPro"/>
</dbReference>
<evidence type="ECO:0000256" key="2">
    <source>
        <dbReference type="RuleBase" id="RU000507"/>
    </source>
</evidence>
<accession>A0A941F3Q0</accession>
<dbReference type="PANTHER" id="PTHR43855">
    <property type="entry name" value="THIOSULFATE SULFURTRANSFERASE"/>
    <property type="match status" value="1"/>
</dbReference>
<feature type="domain" description="Rhodanese" evidence="3">
    <location>
        <begin position="302"/>
        <end position="423"/>
    </location>
</feature>
<dbReference type="PROSITE" id="PS00683">
    <property type="entry name" value="RHODANESE_2"/>
    <property type="match status" value="1"/>
</dbReference>
<sequence length="430" mass="48195">MTQYPEVATQELIELIGKPNVHIVDVRQADAYNGWPLNGEARGGHIKGARSLPLKWTSYMDWIEIVRAKGILPHHTLVLYSYHDNNSIQVAELFAKAGYSNIHIYKNFVKEWTTDTSLPMDALPRYQQLVPASWVKQVVDGYTPAELKGKDVLVLHAHYRNRDAYLSGHIPGAIDMDTLALEAPETWNRRSPEELKKAFESHGITADTTVVVYGKFMWPDNTDEFPGSAAGHLGAIRCCAIMLYAGVKDVRVMNGGFQSWKDAGYEISTVDVPKRAVADFGAEIPASPHLFVDTPQAKKMIADADADIVSVRSWEEYIGKVSGYNYIEKKGRIPGSVFGNCGSDAYHMENYRNLDHTIREAGEIKDIWHEAGIVPEKRLAFYCGTGWRGSEAFYNAWLMGWPTVSVYDGGWFEWSNDPDNPYETGIPGKN</sequence>
<dbReference type="CDD" id="cd01448">
    <property type="entry name" value="TST_Repeat_1"/>
    <property type="match status" value="1"/>
</dbReference>
<evidence type="ECO:0000256" key="1">
    <source>
        <dbReference type="ARBA" id="ARBA00022737"/>
    </source>
</evidence>
<gene>
    <name evidence="4" type="ORF">KDU71_09530</name>
</gene>
<organism evidence="4 5">
    <name type="scientific">Carboxylicivirga sediminis</name>
    <dbReference type="NCBI Taxonomy" id="2006564"/>
    <lineage>
        <taxon>Bacteria</taxon>
        <taxon>Pseudomonadati</taxon>
        <taxon>Bacteroidota</taxon>
        <taxon>Bacteroidia</taxon>
        <taxon>Marinilabiliales</taxon>
        <taxon>Marinilabiliaceae</taxon>
        <taxon>Carboxylicivirga</taxon>
    </lineage>
</organism>
<keyword evidence="1" id="KW-0677">Repeat</keyword>
<dbReference type="InterPro" id="IPR001763">
    <property type="entry name" value="Rhodanese-like_dom"/>
</dbReference>
<feature type="domain" description="Rhodanese" evidence="3">
    <location>
        <begin position="17"/>
        <end position="121"/>
    </location>
</feature>
<dbReference type="AlphaFoldDB" id="A0A941F3Q0"/>
<dbReference type="Pfam" id="PF00581">
    <property type="entry name" value="Rhodanese"/>
    <property type="match status" value="3"/>
</dbReference>
<dbReference type="Gene3D" id="3.40.250.10">
    <property type="entry name" value="Rhodanese-like domain"/>
    <property type="match status" value="3"/>
</dbReference>
<dbReference type="SMART" id="SM00450">
    <property type="entry name" value="RHOD"/>
    <property type="match status" value="3"/>
</dbReference>
<evidence type="ECO:0000313" key="5">
    <source>
        <dbReference type="Proteomes" id="UP000679220"/>
    </source>
</evidence>
<dbReference type="CDD" id="cd00158">
    <property type="entry name" value="RHOD"/>
    <property type="match status" value="1"/>
</dbReference>
<keyword evidence="2" id="KW-0808">Transferase</keyword>
<dbReference type="PANTHER" id="PTHR43855:SF1">
    <property type="entry name" value="THIOSULFATE SULFURTRANSFERASE"/>
    <property type="match status" value="1"/>
</dbReference>
<reference evidence="4" key="1">
    <citation type="journal article" date="2018" name="Int. J. Syst. Evol. Microbiol.">
        <title>Carboxylicivirga sediminis sp. nov., isolated from coastal sediment.</title>
        <authorList>
            <person name="Wang F.Q."/>
            <person name="Ren L.H."/>
            <person name="Zou R.J."/>
            <person name="Sun Y.Z."/>
            <person name="Liu X.J."/>
            <person name="Jiang F."/>
            <person name="Liu L.J."/>
        </authorList>
    </citation>
    <scope>NUCLEOTIDE SEQUENCE</scope>
    <source>
        <strain evidence="4">JR1</strain>
    </source>
</reference>
<dbReference type="InterPro" id="IPR051126">
    <property type="entry name" value="Thiosulfate_sulfurtransferase"/>
</dbReference>
<name>A0A941F3Q0_9BACT</name>
<dbReference type="Proteomes" id="UP000679220">
    <property type="component" value="Unassembled WGS sequence"/>
</dbReference>
<reference evidence="4" key="2">
    <citation type="submission" date="2021-04" db="EMBL/GenBank/DDBJ databases">
        <authorList>
            <person name="Zhang T."/>
            <person name="Zhang Y."/>
            <person name="Lu D."/>
            <person name="Zuo D."/>
            <person name="Du Z."/>
        </authorList>
    </citation>
    <scope>NUCLEOTIDE SEQUENCE</scope>
    <source>
        <strain evidence="4">JR1</strain>
    </source>
</reference>
<dbReference type="RefSeq" id="WP_212190104.1">
    <property type="nucleotide sequence ID" value="NZ_JAGTAR010000012.1"/>
</dbReference>